<evidence type="ECO:0000313" key="1">
    <source>
        <dbReference type="EMBL" id="EAU86449.2"/>
    </source>
</evidence>
<accession>A8NQ49</accession>
<dbReference type="HOGENOM" id="CLU_024199_2_0_1"/>
<organism evidence="1 2">
    <name type="scientific">Coprinopsis cinerea (strain Okayama-7 / 130 / ATCC MYA-4618 / FGSC 9003)</name>
    <name type="common">Inky cap fungus</name>
    <name type="synonym">Hormographiella aspergillata</name>
    <dbReference type="NCBI Taxonomy" id="240176"/>
    <lineage>
        <taxon>Eukaryota</taxon>
        <taxon>Fungi</taxon>
        <taxon>Dikarya</taxon>
        <taxon>Basidiomycota</taxon>
        <taxon>Agaricomycotina</taxon>
        <taxon>Agaricomycetes</taxon>
        <taxon>Agaricomycetidae</taxon>
        <taxon>Agaricales</taxon>
        <taxon>Agaricineae</taxon>
        <taxon>Psathyrellaceae</taxon>
        <taxon>Coprinopsis</taxon>
    </lineage>
</organism>
<sequence length="622" mass="69986">MAKLHLKLSSLQDELAAVTAELHTKMDDVTEEIRQQKELLNSFAPISQIPNEILQRIFTMNRARHLFQDTRSAVPLSPALRKDCGVGPWDWIRVTHVCVRWRMVGLAQKELWSYMTQKQSPRAIEEFIKRSHPAPLSVTMSRERWNTSLLDQLHRIESLELDSLDNYPHHAGDASEDPAVSRTGSAPLLRRLWIRESPYIFPKIVQLLEGGTPSLLTLELVNCYLPWTSPLFHPGLARLRIRIPDRYRSPSQLSSEQFLDALERVSPGLVILELDMSLPETPDSTSRQIVFPKLEVLTLRCAKRPAIQSLLKHLVVPEKAAVKLSFDACATGGVQPARIGGEETKAQTILPVRFSNVITRPSSICGSSSLLDTAYSPLTYAVPPPRSLSFALYETPSQNTYTFRLWDHHVDFSLKHLPPSFLTCTVEDTTGKRWDAPPMVFHCLSSTGIRSLSLTHLPDKELDRFRVLVSLSHSPSPSFGGVEDLWVGKYLARNIVYYLMEEIEDTVSTAKSGPSRSLPKCFPMLRSLTFERMVFVSASQLQCSVIKHIVNGKPVVFDDLLRVLEFRAKSGAMVEILRFLDCYDLSASQAENIEASCGRGGLEWGGQDVRLAVPEEGMPLRK</sequence>
<reference evidence="1 2" key="1">
    <citation type="journal article" date="2010" name="Proc. Natl. Acad. Sci. U.S.A.">
        <title>Insights into evolution of multicellular fungi from the assembled chromosomes of the mushroom Coprinopsis cinerea (Coprinus cinereus).</title>
        <authorList>
            <person name="Stajich J.E."/>
            <person name="Wilke S.K."/>
            <person name="Ahren D."/>
            <person name="Au C.H."/>
            <person name="Birren B.W."/>
            <person name="Borodovsky M."/>
            <person name="Burns C."/>
            <person name="Canback B."/>
            <person name="Casselton L.A."/>
            <person name="Cheng C.K."/>
            <person name="Deng J."/>
            <person name="Dietrich F.S."/>
            <person name="Fargo D.C."/>
            <person name="Farman M.L."/>
            <person name="Gathman A.C."/>
            <person name="Goldberg J."/>
            <person name="Guigo R."/>
            <person name="Hoegger P.J."/>
            <person name="Hooker J.B."/>
            <person name="Huggins A."/>
            <person name="James T.Y."/>
            <person name="Kamada T."/>
            <person name="Kilaru S."/>
            <person name="Kodira C."/>
            <person name="Kues U."/>
            <person name="Kupfer D."/>
            <person name="Kwan H.S."/>
            <person name="Lomsadze A."/>
            <person name="Li W."/>
            <person name="Lilly W.W."/>
            <person name="Ma L.J."/>
            <person name="Mackey A.J."/>
            <person name="Manning G."/>
            <person name="Martin F."/>
            <person name="Muraguchi H."/>
            <person name="Natvig D.O."/>
            <person name="Palmerini H."/>
            <person name="Ramesh M.A."/>
            <person name="Rehmeyer C.J."/>
            <person name="Roe B.A."/>
            <person name="Shenoy N."/>
            <person name="Stanke M."/>
            <person name="Ter-Hovhannisyan V."/>
            <person name="Tunlid A."/>
            <person name="Velagapudi R."/>
            <person name="Vision T.J."/>
            <person name="Zeng Q."/>
            <person name="Zolan M.E."/>
            <person name="Pukkila P.J."/>
        </authorList>
    </citation>
    <scope>NUCLEOTIDE SEQUENCE [LARGE SCALE GENOMIC DNA]</scope>
    <source>
        <strain evidence="2">Okayama-7 / 130 / ATCC MYA-4618 / FGSC 9003</strain>
    </source>
</reference>
<dbReference type="OMA" id="WIRESPY"/>
<comment type="caution">
    <text evidence="1">The sequence shown here is derived from an EMBL/GenBank/DDBJ whole genome shotgun (WGS) entry which is preliminary data.</text>
</comment>
<dbReference type="Proteomes" id="UP000001861">
    <property type="component" value="Unassembled WGS sequence"/>
</dbReference>
<dbReference type="RefSeq" id="XP_001835481.2">
    <property type="nucleotide sequence ID" value="XM_001835429.2"/>
</dbReference>
<dbReference type="KEGG" id="cci:CC1G_05443"/>
<dbReference type="InParanoid" id="A8NQ49"/>
<keyword evidence="2" id="KW-1185">Reference proteome</keyword>
<name>A8NQ49_COPC7</name>
<dbReference type="EMBL" id="AACS02000008">
    <property type="protein sequence ID" value="EAU86449.2"/>
    <property type="molecule type" value="Genomic_DNA"/>
</dbReference>
<protein>
    <submittedName>
        <fullName evidence="1">Uncharacterized protein</fullName>
    </submittedName>
</protein>
<gene>
    <name evidence="1" type="ORF">CC1G_05443</name>
</gene>
<dbReference type="AlphaFoldDB" id="A8NQ49"/>
<proteinExistence type="predicted"/>
<dbReference type="GeneID" id="6012013"/>
<dbReference type="OrthoDB" id="2884925at2759"/>
<evidence type="ECO:0000313" key="2">
    <source>
        <dbReference type="Proteomes" id="UP000001861"/>
    </source>
</evidence>
<dbReference type="VEuPathDB" id="FungiDB:CC1G_05443"/>